<evidence type="ECO:0000256" key="7">
    <source>
        <dbReference type="ARBA" id="ARBA00023242"/>
    </source>
</evidence>
<dbReference type="GO" id="GO:0031047">
    <property type="term" value="P:regulatory ncRNA-mediated gene silencing"/>
    <property type="evidence" value="ECO:0007669"/>
    <property type="project" value="UniProtKB-KW"/>
</dbReference>
<protein>
    <recommendedName>
        <fullName evidence="8">MIF4G-like type 1 domain-containing protein</fullName>
    </recommendedName>
</protein>
<accession>A0AAV8WMP7</accession>
<evidence type="ECO:0000256" key="5">
    <source>
        <dbReference type="ARBA" id="ARBA00023158"/>
    </source>
</evidence>
<dbReference type="GO" id="GO:0005634">
    <property type="term" value="C:nucleus"/>
    <property type="evidence" value="ECO:0007669"/>
    <property type="project" value="UniProtKB-SubCell"/>
</dbReference>
<dbReference type="AlphaFoldDB" id="A0AAV8WMP7"/>
<dbReference type="PANTHER" id="PTHR12412">
    <property type="entry name" value="CAP BINDING PROTEIN"/>
    <property type="match status" value="1"/>
</dbReference>
<keyword evidence="4" id="KW-0506">mRNA capping</keyword>
<keyword evidence="5" id="KW-0943">RNA-mediated gene silencing</keyword>
<reference evidence="9" key="1">
    <citation type="journal article" date="2023" name="Insect Mol. Biol.">
        <title>Genome sequencing provides insights into the evolution of gene families encoding plant cell wall-degrading enzymes in longhorned beetles.</title>
        <authorList>
            <person name="Shin N.R."/>
            <person name="Okamura Y."/>
            <person name="Kirsch R."/>
            <person name="Pauchet Y."/>
        </authorList>
    </citation>
    <scope>NUCLEOTIDE SEQUENCE</scope>
    <source>
        <strain evidence="9">RBIC_L_NR</strain>
    </source>
</reference>
<dbReference type="EMBL" id="JANEYF010005532">
    <property type="protein sequence ID" value="KAJ8927766.1"/>
    <property type="molecule type" value="Genomic_DNA"/>
</dbReference>
<comment type="subcellular location">
    <subcellularLocation>
        <location evidence="1">Nucleus</location>
    </subcellularLocation>
</comment>
<evidence type="ECO:0000256" key="1">
    <source>
        <dbReference type="ARBA" id="ARBA00004123"/>
    </source>
</evidence>
<comment type="caution">
    <text evidence="9">The sequence shown here is derived from an EMBL/GenBank/DDBJ whole genome shotgun (WGS) entry which is preliminary data.</text>
</comment>
<dbReference type="InterPro" id="IPR027159">
    <property type="entry name" value="CBP80"/>
</dbReference>
<dbReference type="InterPro" id="IPR015172">
    <property type="entry name" value="MIF4G-like_typ-1"/>
</dbReference>
<dbReference type="PANTHER" id="PTHR12412:SF2">
    <property type="entry name" value="NUCLEAR CAP-BINDING PROTEIN SUBUNIT 1"/>
    <property type="match status" value="1"/>
</dbReference>
<dbReference type="Gene3D" id="1.25.40.180">
    <property type="match status" value="1"/>
</dbReference>
<dbReference type="GO" id="GO:0006370">
    <property type="term" value="P:7-methylguanosine mRNA capping"/>
    <property type="evidence" value="ECO:0007669"/>
    <property type="project" value="UniProtKB-KW"/>
</dbReference>
<organism evidence="9 10">
    <name type="scientific">Rhamnusium bicolor</name>
    <dbReference type="NCBI Taxonomy" id="1586634"/>
    <lineage>
        <taxon>Eukaryota</taxon>
        <taxon>Metazoa</taxon>
        <taxon>Ecdysozoa</taxon>
        <taxon>Arthropoda</taxon>
        <taxon>Hexapoda</taxon>
        <taxon>Insecta</taxon>
        <taxon>Pterygota</taxon>
        <taxon>Neoptera</taxon>
        <taxon>Endopterygota</taxon>
        <taxon>Coleoptera</taxon>
        <taxon>Polyphaga</taxon>
        <taxon>Cucujiformia</taxon>
        <taxon>Chrysomeloidea</taxon>
        <taxon>Cerambycidae</taxon>
        <taxon>Lepturinae</taxon>
        <taxon>Rhagiini</taxon>
        <taxon>Rhamnusium</taxon>
    </lineage>
</organism>
<keyword evidence="6" id="KW-0508">mRNA splicing</keyword>
<evidence type="ECO:0000256" key="4">
    <source>
        <dbReference type="ARBA" id="ARBA00023042"/>
    </source>
</evidence>
<dbReference type="Pfam" id="PF09088">
    <property type="entry name" value="MIF4G_like"/>
    <property type="match status" value="1"/>
</dbReference>
<gene>
    <name evidence="9" type="ORF">NQ314_019770</name>
</gene>
<dbReference type="Proteomes" id="UP001162156">
    <property type="component" value="Unassembled WGS sequence"/>
</dbReference>
<keyword evidence="10" id="KW-1185">Reference proteome</keyword>
<dbReference type="InterPro" id="IPR016024">
    <property type="entry name" value="ARM-type_fold"/>
</dbReference>
<name>A0AAV8WMP7_9CUCU</name>
<evidence type="ECO:0000256" key="6">
    <source>
        <dbReference type="ARBA" id="ARBA00023187"/>
    </source>
</evidence>
<dbReference type="SUPFAM" id="SSF48371">
    <property type="entry name" value="ARM repeat"/>
    <property type="match status" value="1"/>
</dbReference>
<dbReference type="FunFam" id="1.25.40.180:FF:000010">
    <property type="entry name" value="Nuclear cap-binding protein subunit 1"/>
    <property type="match status" value="1"/>
</dbReference>
<keyword evidence="3" id="KW-0507">mRNA processing</keyword>
<evidence type="ECO:0000256" key="3">
    <source>
        <dbReference type="ARBA" id="ARBA00022664"/>
    </source>
</evidence>
<dbReference type="GO" id="GO:0008380">
    <property type="term" value="P:RNA splicing"/>
    <property type="evidence" value="ECO:0007669"/>
    <property type="project" value="UniProtKB-KW"/>
</dbReference>
<evidence type="ECO:0000313" key="9">
    <source>
        <dbReference type="EMBL" id="KAJ8927766.1"/>
    </source>
</evidence>
<dbReference type="GO" id="GO:0005846">
    <property type="term" value="C:nuclear cap binding complex"/>
    <property type="evidence" value="ECO:0007669"/>
    <property type="project" value="InterPro"/>
</dbReference>
<keyword evidence="7" id="KW-0539">Nucleus</keyword>
<comment type="similarity">
    <text evidence="2">Belongs to the NCBP1 family.</text>
</comment>
<dbReference type="GO" id="GO:0006406">
    <property type="term" value="P:mRNA export from nucleus"/>
    <property type="evidence" value="ECO:0007669"/>
    <property type="project" value="InterPro"/>
</dbReference>
<sequence length="189" mass="22683">MIIYGQHNIYSFRLFDYTDCPEGPILPGAHSIERFLIEEHLHSIIEMYHLERKDCAAHLLNFPYKLKIPLEYCIVEVIFAELLHMPTPRYLEIAYGAILIELCKLQPSTMPQVLAQATEMLFMRIDSMNVSCFDRFVNWFSYHLSNFQFRWSWEDWDSCLTLDEDHPKPKFIRETMLKCMRYAYYLKMC</sequence>
<evidence type="ECO:0000259" key="8">
    <source>
        <dbReference type="Pfam" id="PF09088"/>
    </source>
</evidence>
<proteinExistence type="inferred from homology"/>
<evidence type="ECO:0000256" key="2">
    <source>
        <dbReference type="ARBA" id="ARBA00007413"/>
    </source>
</evidence>
<dbReference type="GO" id="GO:0000339">
    <property type="term" value="F:RNA cap binding"/>
    <property type="evidence" value="ECO:0007669"/>
    <property type="project" value="InterPro"/>
</dbReference>
<dbReference type="GO" id="GO:0003729">
    <property type="term" value="F:mRNA binding"/>
    <property type="evidence" value="ECO:0007669"/>
    <property type="project" value="TreeGrafter"/>
</dbReference>
<feature type="domain" description="MIF4G-like type 1" evidence="8">
    <location>
        <begin position="70"/>
        <end position="186"/>
    </location>
</feature>
<evidence type="ECO:0000313" key="10">
    <source>
        <dbReference type="Proteomes" id="UP001162156"/>
    </source>
</evidence>
<dbReference type="GO" id="GO:0000184">
    <property type="term" value="P:nuclear-transcribed mRNA catabolic process, nonsense-mediated decay"/>
    <property type="evidence" value="ECO:0007669"/>
    <property type="project" value="TreeGrafter"/>
</dbReference>